<evidence type="ECO:0000313" key="2">
    <source>
        <dbReference type="EMBL" id="QAT65367.1"/>
    </source>
</evidence>
<gene>
    <name evidence="2" type="ORF">EQZ20_10860</name>
</gene>
<evidence type="ECO:0000313" key="3">
    <source>
        <dbReference type="Proteomes" id="UP000288675"/>
    </source>
</evidence>
<organism evidence="2 3">
    <name type="scientific">Bacillus glycinifermentans</name>
    <dbReference type="NCBI Taxonomy" id="1664069"/>
    <lineage>
        <taxon>Bacteria</taxon>
        <taxon>Bacillati</taxon>
        <taxon>Bacillota</taxon>
        <taxon>Bacilli</taxon>
        <taxon>Bacillales</taxon>
        <taxon>Bacillaceae</taxon>
        <taxon>Bacillus</taxon>
    </lineage>
</organism>
<dbReference type="Proteomes" id="UP000288675">
    <property type="component" value="Chromosome"/>
</dbReference>
<keyword evidence="1" id="KW-0472">Membrane</keyword>
<name>A0AAJ4D2W7_9BACI</name>
<feature type="transmembrane region" description="Helical" evidence="1">
    <location>
        <begin position="67"/>
        <end position="86"/>
    </location>
</feature>
<dbReference type="EMBL" id="CP035232">
    <property type="protein sequence ID" value="QAT65367.1"/>
    <property type="molecule type" value="Genomic_DNA"/>
</dbReference>
<proteinExistence type="predicted"/>
<reference evidence="2 3" key="1">
    <citation type="submission" date="2019-01" db="EMBL/GenBank/DDBJ databases">
        <title>Genome sequence of Bacillus glycinifermentans SRCM103574.</title>
        <authorList>
            <person name="Kong H.-J."/>
            <person name="Jeong S.-Y."/>
            <person name="Jeong D.-Y."/>
        </authorList>
    </citation>
    <scope>NUCLEOTIDE SEQUENCE [LARGE SCALE GENOMIC DNA]</scope>
    <source>
        <strain evidence="2 3">SRCM103574</strain>
    </source>
</reference>
<dbReference type="AlphaFoldDB" id="A0AAJ4D2W7"/>
<protein>
    <submittedName>
        <fullName evidence="2">Uncharacterized protein</fullName>
    </submittedName>
</protein>
<evidence type="ECO:0000256" key="1">
    <source>
        <dbReference type="SAM" id="Phobius"/>
    </source>
</evidence>
<accession>A0AAJ4D2W7</accession>
<sequence>MASDPLGNMVWTVAGYLPYILWASWHMVLQGNGQGIVDAAAVIANHGVTGIQLIPSSKQSKKAMIKIKVFPCFVMFINDAVLIIFFSDRVL</sequence>
<keyword evidence="1" id="KW-0812">Transmembrane</keyword>
<feature type="transmembrane region" description="Helical" evidence="1">
    <location>
        <begin position="6"/>
        <end position="25"/>
    </location>
</feature>
<keyword evidence="1" id="KW-1133">Transmembrane helix</keyword>